<sequence length="260" mass="29036">MDLCQELVVIEGNSRSLVRNTFVKETKGKTQTMGFSCPNCKYSKYVKCVFERQRVTGPVDKGEAADVIDLDFSEAFDTHPHDIFINTKDIDFCIVGVGCMYLLQGLGLGLPSKSGDLGKEICFFGEAILASLLFSLTTQIPPQEYMINGICVSECVRRHTDAHAAPMLMAHRLETKVTKVPPTVSEDIVLDQLRNLKMYKSMGPDEIHPRVLKELADVVAKPLSMIFEKSWQSGEVPADWKKGNITPIFKKGRKEDPGNY</sequence>
<accession>A0A2I0U7R5</accession>
<proteinExistence type="predicted"/>
<keyword evidence="2" id="KW-1185">Reference proteome</keyword>
<dbReference type="OrthoDB" id="416454at2759"/>
<dbReference type="AlphaFoldDB" id="A0A2I0U7R5"/>
<evidence type="ECO:0000313" key="1">
    <source>
        <dbReference type="EMBL" id="PKU42130.1"/>
    </source>
</evidence>
<evidence type="ECO:0008006" key="3">
    <source>
        <dbReference type="Google" id="ProtNLM"/>
    </source>
</evidence>
<dbReference type="PANTHER" id="PTHR33395:SF22">
    <property type="entry name" value="REVERSE TRANSCRIPTASE DOMAIN-CONTAINING PROTEIN"/>
    <property type="match status" value="1"/>
</dbReference>
<dbReference type="GO" id="GO:0061343">
    <property type="term" value="P:cell adhesion involved in heart morphogenesis"/>
    <property type="evidence" value="ECO:0007669"/>
    <property type="project" value="TreeGrafter"/>
</dbReference>
<dbReference type="Proteomes" id="UP000233556">
    <property type="component" value="Unassembled WGS sequence"/>
</dbReference>
<dbReference type="GO" id="GO:0007508">
    <property type="term" value="P:larval heart development"/>
    <property type="evidence" value="ECO:0007669"/>
    <property type="project" value="TreeGrafter"/>
</dbReference>
<dbReference type="EMBL" id="KZ506030">
    <property type="protein sequence ID" value="PKU42130.1"/>
    <property type="molecule type" value="Genomic_DNA"/>
</dbReference>
<dbReference type="PANTHER" id="PTHR33395">
    <property type="entry name" value="TRANSCRIPTASE, PUTATIVE-RELATED-RELATED"/>
    <property type="match status" value="1"/>
</dbReference>
<reference evidence="2" key="2">
    <citation type="submission" date="2017-12" db="EMBL/GenBank/DDBJ databases">
        <title>Genome sequence of the Bar-tailed Godwit (Limosa lapponica baueri).</title>
        <authorList>
            <person name="Lima N.C.B."/>
            <person name="Parody-Merino A.M."/>
            <person name="Battley P.F."/>
            <person name="Fidler A.E."/>
            <person name="Prosdocimi F."/>
        </authorList>
    </citation>
    <scope>NUCLEOTIDE SEQUENCE [LARGE SCALE GENOMIC DNA]</scope>
</reference>
<name>A0A2I0U7R5_LIMLA</name>
<organism evidence="1 2">
    <name type="scientific">Limosa lapponica baueri</name>
    <dbReference type="NCBI Taxonomy" id="1758121"/>
    <lineage>
        <taxon>Eukaryota</taxon>
        <taxon>Metazoa</taxon>
        <taxon>Chordata</taxon>
        <taxon>Craniata</taxon>
        <taxon>Vertebrata</taxon>
        <taxon>Euteleostomi</taxon>
        <taxon>Archelosauria</taxon>
        <taxon>Archosauria</taxon>
        <taxon>Dinosauria</taxon>
        <taxon>Saurischia</taxon>
        <taxon>Theropoda</taxon>
        <taxon>Coelurosauria</taxon>
        <taxon>Aves</taxon>
        <taxon>Neognathae</taxon>
        <taxon>Neoaves</taxon>
        <taxon>Charadriiformes</taxon>
        <taxon>Scolopacidae</taxon>
        <taxon>Limosa</taxon>
    </lineage>
</organism>
<evidence type="ECO:0000313" key="2">
    <source>
        <dbReference type="Proteomes" id="UP000233556"/>
    </source>
</evidence>
<reference evidence="2" key="1">
    <citation type="submission" date="2017-11" db="EMBL/GenBank/DDBJ databases">
        <authorList>
            <person name="Lima N.C."/>
            <person name="Parody-Merino A.M."/>
            <person name="Battley P.F."/>
            <person name="Fidler A.E."/>
            <person name="Prosdocimi F."/>
        </authorList>
    </citation>
    <scope>NUCLEOTIDE SEQUENCE [LARGE SCALE GENOMIC DNA]</scope>
</reference>
<protein>
    <recommendedName>
        <fullName evidence="3">Rna-directed dna polymerase from mobile element jockey-like</fullName>
    </recommendedName>
</protein>
<gene>
    <name evidence="1" type="ORF">llap_7565</name>
</gene>
<dbReference type="GO" id="GO:0031012">
    <property type="term" value="C:extracellular matrix"/>
    <property type="evidence" value="ECO:0007669"/>
    <property type="project" value="TreeGrafter"/>
</dbReference>